<evidence type="ECO:0000313" key="3">
    <source>
        <dbReference type="Proteomes" id="UP000006591"/>
    </source>
</evidence>
<dbReference type="Proteomes" id="UP000006591">
    <property type="component" value="Chromosome 1"/>
</dbReference>
<reference evidence="2" key="1">
    <citation type="submission" date="2013-08" db="EMBL/GenBank/DDBJ databases">
        <authorList>
            <person name="Wing R.A."/>
            <person name="Hsing Y."/>
        </authorList>
    </citation>
    <scope>NUCLEOTIDE SEQUENCE</scope>
</reference>
<dbReference type="EnsemblPlants" id="ONIVA01G17690.1">
    <property type="protein sequence ID" value="ONIVA01G17690.1"/>
    <property type="gene ID" value="ONIVA01G17690"/>
</dbReference>
<dbReference type="EnsemblPlants" id="ONIVA01G17690.2">
    <property type="protein sequence ID" value="ONIVA01G17690.2"/>
    <property type="gene ID" value="ONIVA01G17690"/>
</dbReference>
<dbReference type="AlphaFoldDB" id="A0A0E0FLJ1"/>
<proteinExistence type="predicted"/>
<feature type="region of interest" description="Disordered" evidence="1">
    <location>
        <begin position="1"/>
        <end position="28"/>
    </location>
</feature>
<reference evidence="2" key="3">
    <citation type="submission" date="2018-04" db="EMBL/GenBank/DDBJ databases">
        <title>OnivRS2 (Oryza nivara Reference Sequence Version 2).</title>
        <authorList>
            <person name="Zhang J."/>
            <person name="Kudrna D."/>
            <person name="Lee S."/>
            <person name="Talag J."/>
            <person name="Rajasekar S."/>
            <person name="Welchert J."/>
            <person name="Hsing Y.-I."/>
            <person name="Wing R.A."/>
        </authorList>
    </citation>
    <scope>NUCLEOTIDE SEQUENCE [LARGE SCALE GENOMIC DNA]</scope>
</reference>
<keyword evidence="3" id="KW-1185">Reference proteome</keyword>
<evidence type="ECO:0000256" key="1">
    <source>
        <dbReference type="SAM" id="MobiDB-lite"/>
    </source>
</evidence>
<dbReference type="Gramene" id="ONIVA01G17690.1">
    <property type="protein sequence ID" value="ONIVA01G17690.1"/>
    <property type="gene ID" value="ONIVA01G17690"/>
</dbReference>
<protein>
    <submittedName>
        <fullName evidence="2">Uncharacterized protein</fullName>
    </submittedName>
</protein>
<evidence type="ECO:0000313" key="2">
    <source>
        <dbReference type="EnsemblPlants" id="ONIVA01G17690.1"/>
    </source>
</evidence>
<accession>A0A0E0FLJ1</accession>
<dbReference type="Gramene" id="ONIVA01G17690.2">
    <property type="protein sequence ID" value="ONIVA01G17690.2"/>
    <property type="gene ID" value="ONIVA01G17690"/>
</dbReference>
<organism evidence="2">
    <name type="scientific">Oryza nivara</name>
    <name type="common">Indian wild rice</name>
    <name type="synonym">Oryza sativa f. spontanea</name>
    <dbReference type="NCBI Taxonomy" id="4536"/>
    <lineage>
        <taxon>Eukaryota</taxon>
        <taxon>Viridiplantae</taxon>
        <taxon>Streptophyta</taxon>
        <taxon>Embryophyta</taxon>
        <taxon>Tracheophyta</taxon>
        <taxon>Spermatophyta</taxon>
        <taxon>Magnoliopsida</taxon>
        <taxon>Liliopsida</taxon>
        <taxon>Poales</taxon>
        <taxon>Poaceae</taxon>
        <taxon>BOP clade</taxon>
        <taxon>Oryzoideae</taxon>
        <taxon>Oryzeae</taxon>
        <taxon>Oryzinae</taxon>
        <taxon>Oryza</taxon>
    </lineage>
</organism>
<feature type="compositionally biased region" description="Polar residues" evidence="1">
    <location>
        <begin position="8"/>
        <end position="21"/>
    </location>
</feature>
<dbReference type="HOGENOM" id="CLU_3413493_0_0_1"/>
<name>A0A0E0FLJ1_ORYNI</name>
<sequence>MGIGSDCNFGSSHGSTIQQLNEEGDNQI</sequence>
<reference evidence="2" key="2">
    <citation type="submission" date="2015-04" db="UniProtKB">
        <authorList>
            <consortium name="EnsemblPlants"/>
        </authorList>
    </citation>
    <scope>IDENTIFICATION</scope>
    <source>
        <strain evidence="2">SL10</strain>
    </source>
</reference>